<keyword evidence="4" id="KW-1185">Reference proteome</keyword>
<evidence type="ECO:0000313" key="4">
    <source>
        <dbReference type="Proteomes" id="UP001429580"/>
    </source>
</evidence>
<protein>
    <submittedName>
        <fullName evidence="3">Uncharacterized protein involved in outer membrane biogenesis</fullName>
    </submittedName>
</protein>
<dbReference type="EMBL" id="JAASQI010000005">
    <property type="protein sequence ID" value="NIJ58591.1"/>
    <property type="molecule type" value="Genomic_DNA"/>
</dbReference>
<evidence type="ECO:0000313" key="3">
    <source>
        <dbReference type="EMBL" id="NIJ58591.1"/>
    </source>
</evidence>
<evidence type="ECO:0000256" key="1">
    <source>
        <dbReference type="SAM" id="MobiDB-lite"/>
    </source>
</evidence>
<dbReference type="InterPro" id="IPR052894">
    <property type="entry name" value="AsmA-related"/>
</dbReference>
<dbReference type="PANTHER" id="PTHR30441">
    <property type="entry name" value="DUF748 DOMAIN-CONTAINING PROTEIN"/>
    <property type="match status" value="1"/>
</dbReference>
<proteinExistence type="predicted"/>
<feature type="compositionally biased region" description="Low complexity" evidence="1">
    <location>
        <begin position="1185"/>
        <end position="1195"/>
    </location>
</feature>
<dbReference type="Pfam" id="PF05170">
    <property type="entry name" value="AsmA"/>
    <property type="match status" value="1"/>
</dbReference>
<dbReference type="RefSeq" id="WP_166953108.1">
    <property type="nucleotide sequence ID" value="NZ_JAASQI010000005.1"/>
</dbReference>
<dbReference type="Proteomes" id="UP001429580">
    <property type="component" value="Unassembled WGS sequence"/>
</dbReference>
<reference evidence="3 4" key="1">
    <citation type="submission" date="2020-03" db="EMBL/GenBank/DDBJ databases">
        <title>Genomic Encyclopedia of Type Strains, Phase IV (KMG-IV): sequencing the most valuable type-strain genomes for metagenomic binning, comparative biology and taxonomic classification.</title>
        <authorList>
            <person name="Goeker M."/>
        </authorList>
    </citation>
    <scope>NUCLEOTIDE SEQUENCE [LARGE SCALE GENOMIC DNA]</scope>
    <source>
        <strain evidence="3 4">DSM 103870</strain>
    </source>
</reference>
<dbReference type="PANTHER" id="PTHR30441:SF4">
    <property type="entry name" value="PROTEIN ASMA"/>
    <property type="match status" value="1"/>
</dbReference>
<feature type="region of interest" description="Disordered" evidence="1">
    <location>
        <begin position="1158"/>
        <end position="1217"/>
    </location>
</feature>
<organism evidence="3 4">
    <name type="scientific">Pseudochelatococcus lubricantis</name>
    <dbReference type="NCBI Taxonomy" id="1538102"/>
    <lineage>
        <taxon>Bacteria</taxon>
        <taxon>Pseudomonadati</taxon>
        <taxon>Pseudomonadota</taxon>
        <taxon>Alphaproteobacteria</taxon>
        <taxon>Hyphomicrobiales</taxon>
        <taxon>Chelatococcaceae</taxon>
        <taxon>Pseudochelatococcus</taxon>
    </lineage>
</organism>
<name>A0ABX0V085_9HYPH</name>
<gene>
    <name evidence="3" type="ORF">FHS82_002439</name>
</gene>
<accession>A0ABX0V085</accession>
<sequence>MRDLFTVVAVLIVAVLCAALAVPYAVDWQAWRGDVEAALGKAFGVPVHTEGAITVRLLPTPRLALDRVALGGAAPFLTAEALNVSLEAPPLLGGKVRVNEARLVRPTVSVRVDAAGAFHLPAASDTPLLQLRNAGIDRLVVDGGIVRIVGDAGAGGMRHDIGPIDFTAQATTFAGPWRVDGTIAGHTVHLATGAFENDGRLRMKVRVGEAGETQGEFDGHLLPGAIPALSGRIAASVPLPEIPVAPPADGAAPETVSLTLAAMIGSEGWRIAAKDVTLRTGDGNGALALGGEAAFDVSPLLKGGKPLLELALTSRRIDITPLLPAIAGQADTGSRRVLDSLRARLVTGGLADMPADVSLSVGSVALSGIEAGPVSIDLKTEREADGLRIAISRLALTLPGGGTFGANGVAAWSARPAFSGRVDLTGGDTLRLAGALHELGAPERLTAPLLQWPGLTFAGQVDATADDIAVHGFKLAAGRTTVAGSLRQTAARGELRGRIDAQLSATGLDLSALPSFDPASLVQAGTDLGVSIEATGLRLGDEAASPDRRLRARFETSSAGISIERFEIRDPAGATFSASGHLDDDGGRVVAKLNAQKPESVVEVARSFLPGTWRTALTRAVPFAGPLALDATIARPGAGRPLVAVLRGRAGDVDIDAHVTSDPAGADHDRAVIAATLTAPDAKGLLRRAGLAGGTVRASERKEKAVVRLDARGNSFSRLEGEAALDLGTSRAAVSGTWRDEGGEAALTGTLTAASDDTAAFAALIGHPLPGLSGGAPASLAGNVNWRAGELRLDDLRGTLGDDKIAGRLAVADGEIAGELAIAQLSLTDLLALSFGPQIRPAQGRLWSAERFQAAGPGFAGKIRVRTERLAVAPALALTGVSLLLDLSPDTVGLQEVAGTLPGGGTARADILLRRFGTLANFRAALAVEGADIGQLTGDTLAGRLSGRLDVGSSAESPAGLVVNLAGGGEIKVGDAALPRLDPSALARLVPEWLGSGDAEAPIDADIGRLTGRLGTELDKAAWPIRNLTFPLTVAGGAVRFGPLALEAAQAKAGINGTLDLTTLTLDARANLTATTAPKDWTGTPPQAVIAWRGPLAGLKRSIDAGSTANALAAIGLTRELDRIERLEAEARQRVEQARLARQERARQEQERLEQQRLERERQEQQRQQEQRLERERQERERLMQQEQAPARQPAGAGGDAPSPNAPLVIAPDAAYP</sequence>
<comment type="caution">
    <text evidence="3">The sequence shown here is derived from an EMBL/GenBank/DDBJ whole genome shotgun (WGS) entry which is preliminary data.</text>
</comment>
<feature type="compositionally biased region" description="Basic and acidic residues" evidence="1">
    <location>
        <begin position="1158"/>
        <end position="1184"/>
    </location>
</feature>
<feature type="domain" description="AsmA" evidence="2">
    <location>
        <begin position="4"/>
        <end position="124"/>
    </location>
</feature>
<evidence type="ECO:0000259" key="2">
    <source>
        <dbReference type="Pfam" id="PF05170"/>
    </source>
</evidence>
<dbReference type="InterPro" id="IPR007844">
    <property type="entry name" value="AsmA"/>
</dbReference>